<dbReference type="InterPro" id="IPR036388">
    <property type="entry name" value="WH-like_DNA-bd_sf"/>
</dbReference>
<reference evidence="6" key="1">
    <citation type="journal article" date="2019" name="Int. J. Syst. Evol. Microbiol.">
        <title>The Global Catalogue of Microorganisms (GCM) 10K type strain sequencing project: providing services to taxonomists for standard genome sequencing and annotation.</title>
        <authorList>
            <consortium name="The Broad Institute Genomics Platform"/>
            <consortium name="The Broad Institute Genome Sequencing Center for Infectious Disease"/>
            <person name="Wu L."/>
            <person name="Ma J."/>
        </authorList>
    </citation>
    <scope>NUCLEOTIDE SEQUENCE [LARGE SCALE GENOMIC DNA]</scope>
    <source>
        <strain evidence="6">JCM 17017</strain>
    </source>
</reference>
<keyword evidence="6" id="KW-1185">Reference proteome</keyword>
<dbReference type="Proteomes" id="UP001501624">
    <property type="component" value="Unassembled WGS sequence"/>
</dbReference>
<name>A0ABP7JT86_9PSEU</name>
<evidence type="ECO:0000256" key="3">
    <source>
        <dbReference type="ARBA" id="ARBA00023163"/>
    </source>
</evidence>
<dbReference type="PROSITE" id="PS50949">
    <property type="entry name" value="HTH_GNTR"/>
    <property type="match status" value="1"/>
</dbReference>
<dbReference type="InterPro" id="IPR036390">
    <property type="entry name" value="WH_DNA-bd_sf"/>
</dbReference>
<evidence type="ECO:0000259" key="4">
    <source>
        <dbReference type="PROSITE" id="PS50949"/>
    </source>
</evidence>
<evidence type="ECO:0000313" key="5">
    <source>
        <dbReference type="EMBL" id="GAA3854089.1"/>
    </source>
</evidence>
<dbReference type="InterPro" id="IPR000524">
    <property type="entry name" value="Tscrpt_reg_HTH_GntR"/>
</dbReference>
<comment type="caution">
    <text evidence="5">The sequence shown here is derived from an EMBL/GenBank/DDBJ whole genome shotgun (WGS) entry which is preliminary data.</text>
</comment>
<protein>
    <recommendedName>
        <fullName evidence="4">HTH gntR-type domain-containing protein</fullName>
    </recommendedName>
</protein>
<evidence type="ECO:0000313" key="6">
    <source>
        <dbReference type="Proteomes" id="UP001501624"/>
    </source>
</evidence>
<dbReference type="SUPFAM" id="SSF46785">
    <property type="entry name" value="Winged helix' DNA-binding domain"/>
    <property type="match status" value="1"/>
</dbReference>
<proteinExistence type="predicted"/>
<dbReference type="CDD" id="cd07377">
    <property type="entry name" value="WHTH_GntR"/>
    <property type="match status" value="1"/>
</dbReference>
<keyword evidence="3" id="KW-0804">Transcription</keyword>
<feature type="domain" description="HTH gntR-type" evidence="4">
    <location>
        <begin position="19"/>
        <end position="87"/>
    </location>
</feature>
<dbReference type="InterPro" id="IPR050679">
    <property type="entry name" value="Bact_HTH_transcr_reg"/>
</dbReference>
<evidence type="ECO:0000256" key="1">
    <source>
        <dbReference type="ARBA" id="ARBA00023015"/>
    </source>
</evidence>
<accession>A0ABP7JT86</accession>
<dbReference type="PANTHER" id="PTHR44846:SF1">
    <property type="entry name" value="MANNOSYL-D-GLYCERATE TRANSPORT_METABOLISM SYSTEM REPRESSOR MNGR-RELATED"/>
    <property type="match status" value="1"/>
</dbReference>
<evidence type="ECO:0000256" key="2">
    <source>
        <dbReference type="ARBA" id="ARBA00023125"/>
    </source>
</evidence>
<dbReference type="SMART" id="SM00345">
    <property type="entry name" value="HTH_GNTR"/>
    <property type="match status" value="1"/>
</dbReference>
<dbReference type="Pfam" id="PF00392">
    <property type="entry name" value="GntR"/>
    <property type="match status" value="1"/>
</dbReference>
<organism evidence="5 6">
    <name type="scientific">Amycolatopsis tucumanensis</name>
    <dbReference type="NCBI Taxonomy" id="401106"/>
    <lineage>
        <taxon>Bacteria</taxon>
        <taxon>Bacillati</taxon>
        <taxon>Actinomycetota</taxon>
        <taxon>Actinomycetes</taxon>
        <taxon>Pseudonocardiales</taxon>
        <taxon>Pseudonocardiaceae</taxon>
        <taxon>Amycolatopsis</taxon>
    </lineage>
</organism>
<dbReference type="PANTHER" id="PTHR44846">
    <property type="entry name" value="MANNOSYL-D-GLYCERATE TRANSPORT/METABOLISM SYSTEM REPRESSOR MNGR-RELATED"/>
    <property type="match status" value="1"/>
</dbReference>
<dbReference type="EMBL" id="BAABCM010000022">
    <property type="protein sequence ID" value="GAA3854089.1"/>
    <property type="molecule type" value="Genomic_DNA"/>
</dbReference>
<gene>
    <name evidence="5" type="ORF">GCM10022380_84930</name>
</gene>
<dbReference type="Gene3D" id="1.10.10.10">
    <property type="entry name" value="Winged helix-like DNA-binding domain superfamily/Winged helix DNA-binding domain"/>
    <property type="match status" value="1"/>
</dbReference>
<keyword evidence="1" id="KW-0805">Transcription regulation</keyword>
<sequence length="154" mass="15794">MGTARVTVGAFEPGAGDAPYLYEAMADHLAARVAAGELADGARLPSEVRLAREYGVSLGTARHATEILRERGLARTVRAKGTFIVRRERAAGDGGEGYLVLEGMAGGGSPVPILVGRAEPVIQVGVSGPRVRLSSEAAAALREVISGAWAGEGS</sequence>
<keyword evidence="2" id="KW-0238">DNA-binding</keyword>